<proteinExistence type="predicted"/>
<evidence type="ECO:0000313" key="2">
    <source>
        <dbReference type="EMBL" id="USY20688.1"/>
    </source>
</evidence>
<feature type="region of interest" description="Disordered" evidence="1">
    <location>
        <begin position="1"/>
        <end position="29"/>
    </location>
</feature>
<evidence type="ECO:0000313" key="3">
    <source>
        <dbReference type="Proteomes" id="UP001055940"/>
    </source>
</evidence>
<accession>A0ABY5DB24</accession>
<gene>
    <name evidence="2" type="ORF">NE857_03255</name>
</gene>
<keyword evidence="3" id="KW-1185">Reference proteome</keyword>
<organism evidence="2 3">
    <name type="scientific">Nocardiopsis exhalans</name>
    <dbReference type="NCBI Taxonomy" id="163604"/>
    <lineage>
        <taxon>Bacteria</taxon>
        <taxon>Bacillati</taxon>
        <taxon>Actinomycetota</taxon>
        <taxon>Actinomycetes</taxon>
        <taxon>Streptosporangiales</taxon>
        <taxon>Nocardiopsidaceae</taxon>
        <taxon>Nocardiopsis</taxon>
    </lineage>
</organism>
<sequence>MTLGHSPIGPAYARASITPGTKHHHDERGELHQRLRSAFVVLEELYASGAIGGYGVSTWSGFDTGAFTVAELLRLAEEAAG</sequence>
<dbReference type="RefSeq" id="WP_254419724.1">
    <property type="nucleotide sequence ID" value="NZ_BAAAJB010000017.1"/>
</dbReference>
<dbReference type="Proteomes" id="UP001055940">
    <property type="component" value="Chromosome"/>
</dbReference>
<name>A0ABY5DB24_9ACTN</name>
<protein>
    <submittedName>
        <fullName evidence="2">Uncharacterized protein</fullName>
    </submittedName>
</protein>
<evidence type="ECO:0000256" key="1">
    <source>
        <dbReference type="SAM" id="MobiDB-lite"/>
    </source>
</evidence>
<reference evidence="2" key="1">
    <citation type="submission" date="2022-06" db="EMBL/GenBank/DDBJ databases">
        <authorList>
            <person name="Ping M."/>
        </authorList>
    </citation>
    <scope>NUCLEOTIDE SEQUENCE</scope>
    <source>
        <strain evidence="2">JCM11759T</strain>
    </source>
</reference>
<dbReference type="EMBL" id="CP099837">
    <property type="protein sequence ID" value="USY20688.1"/>
    <property type="molecule type" value="Genomic_DNA"/>
</dbReference>